<organism evidence="1 2">
    <name type="scientific">Ignelater luminosus</name>
    <name type="common">Cucubano</name>
    <name type="synonym">Pyrophorus luminosus</name>
    <dbReference type="NCBI Taxonomy" id="2038154"/>
    <lineage>
        <taxon>Eukaryota</taxon>
        <taxon>Metazoa</taxon>
        <taxon>Ecdysozoa</taxon>
        <taxon>Arthropoda</taxon>
        <taxon>Hexapoda</taxon>
        <taxon>Insecta</taxon>
        <taxon>Pterygota</taxon>
        <taxon>Neoptera</taxon>
        <taxon>Endopterygota</taxon>
        <taxon>Coleoptera</taxon>
        <taxon>Polyphaga</taxon>
        <taxon>Elateriformia</taxon>
        <taxon>Elateroidea</taxon>
        <taxon>Elateridae</taxon>
        <taxon>Agrypninae</taxon>
        <taxon>Pyrophorini</taxon>
        <taxon>Ignelater</taxon>
    </lineage>
</organism>
<dbReference type="Gene3D" id="3.15.10.30">
    <property type="entry name" value="Haemolymph juvenile hormone binding protein"/>
    <property type="match status" value="1"/>
</dbReference>
<dbReference type="Proteomes" id="UP000801492">
    <property type="component" value="Unassembled WGS sequence"/>
</dbReference>
<sequence>MEFGALQLYGVYEVTGHVLYIPTEGKRFTTATLGPVNITIRIEGELIEVDGVEYYNTSNIKVTESIKDMKVTLEGLFGSDEKL</sequence>
<dbReference type="InterPro" id="IPR038606">
    <property type="entry name" value="To_sf"/>
</dbReference>
<dbReference type="Pfam" id="PF06585">
    <property type="entry name" value="JHBP"/>
    <property type="match status" value="1"/>
</dbReference>
<keyword evidence="2" id="KW-1185">Reference proteome</keyword>
<protein>
    <submittedName>
        <fullName evidence="1">Uncharacterized protein</fullName>
    </submittedName>
</protein>
<dbReference type="OrthoDB" id="8175281at2759"/>
<dbReference type="EMBL" id="VTPC01000473">
    <property type="protein sequence ID" value="KAF2905675.1"/>
    <property type="molecule type" value="Genomic_DNA"/>
</dbReference>
<dbReference type="AlphaFoldDB" id="A0A8K0DG46"/>
<comment type="caution">
    <text evidence="1">The sequence shown here is derived from an EMBL/GenBank/DDBJ whole genome shotgun (WGS) entry which is preliminary data.</text>
</comment>
<evidence type="ECO:0000313" key="2">
    <source>
        <dbReference type="Proteomes" id="UP000801492"/>
    </source>
</evidence>
<feature type="non-terminal residue" evidence="1">
    <location>
        <position position="83"/>
    </location>
</feature>
<dbReference type="InterPro" id="IPR010562">
    <property type="entry name" value="Haemolymph_juvenile_hormone-bd"/>
</dbReference>
<evidence type="ECO:0000313" key="1">
    <source>
        <dbReference type="EMBL" id="KAF2905675.1"/>
    </source>
</evidence>
<accession>A0A8K0DG46</accession>
<name>A0A8K0DG46_IGNLU</name>
<gene>
    <name evidence="1" type="ORF">ILUMI_00504</name>
</gene>
<reference evidence="1" key="1">
    <citation type="submission" date="2019-08" db="EMBL/GenBank/DDBJ databases">
        <title>The genome of the North American firefly Photinus pyralis.</title>
        <authorList>
            <consortium name="Photinus pyralis genome working group"/>
            <person name="Fallon T.R."/>
            <person name="Sander Lower S.E."/>
            <person name="Weng J.-K."/>
        </authorList>
    </citation>
    <scope>NUCLEOTIDE SEQUENCE</scope>
    <source>
        <strain evidence="1">TRF0915ILg1</strain>
        <tissue evidence="1">Whole body</tissue>
    </source>
</reference>
<proteinExistence type="predicted"/>